<organism evidence="4 5">
    <name type="scientific">Spiroplasma ixodetis</name>
    <dbReference type="NCBI Taxonomy" id="2141"/>
    <lineage>
        <taxon>Bacteria</taxon>
        <taxon>Bacillati</taxon>
        <taxon>Mycoplasmatota</taxon>
        <taxon>Mollicutes</taxon>
        <taxon>Entomoplasmatales</taxon>
        <taxon>Spiroplasmataceae</taxon>
        <taxon>Spiroplasma</taxon>
    </lineage>
</organism>
<dbReference type="InterPro" id="IPR017937">
    <property type="entry name" value="Thioredoxin_CS"/>
</dbReference>
<dbReference type="InterPro" id="IPR005746">
    <property type="entry name" value="Thioredoxin"/>
</dbReference>
<comment type="similarity">
    <text evidence="2">Belongs to the thioredoxin family.</text>
</comment>
<dbReference type="PROSITE" id="PS00194">
    <property type="entry name" value="THIOREDOXIN_1"/>
    <property type="match status" value="1"/>
</dbReference>
<dbReference type="PROSITE" id="PS51352">
    <property type="entry name" value="THIOREDOXIN_2"/>
    <property type="match status" value="1"/>
</dbReference>
<dbReference type="Proteomes" id="UP001473424">
    <property type="component" value="Chromosome"/>
</dbReference>
<evidence type="ECO:0000313" key="4">
    <source>
        <dbReference type="EMBL" id="BET38563.1"/>
    </source>
</evidence>
<dbReference type="PANTHER" id="PTHR46115">
    <property type="entry name" value="THIOREDOXIN-LIKE PROTEIN 1"/>
    <property type="match status" value="1"/>
</dbReference>
<evidence type="ECO:0000256" key="2">
    <source>
        <dbReference type="PIRNR" id="PIRNR000077"/>
    </source>
</evidence>
<evidence type="ECO:0000259" key="3">
    <source>
        <dbReference type="PROSITE" id="PS51352"/>
    </source>
</evidence>
<dbReference type="CDD" id="cd02947">
    <property type="entry name" value="TRX_family"/>
    <property type="match status" value="1"/>
</dbReference>
<dbReference type="RefSeq" id="WP_353305554.1">
    <property type="nucleotide sequence ID" value="NZ_AP028955.1"/>
</dbReference>
<dbReference type="InterPro" id="IPR036249">
    <property type="entry name" value="Thioredoxin-like_sf"/>
</dbReference>
<dbReference type="EMBL" id="AP028955">
    <property type="protein sequence ID" value="BET38563.1"/>
    <property type="molecule type" value="Genomic_DNA"/>
</dbReference>
<sequence length="113" mass="13126">MHNESKIQHINSIKEVEQLLQSKKITVIYFSAEWCGPCKMLGPRFENVANDEKNKNINFIKVDVDKAKELAKEYEIQSIPTLIYFNKEGKEVKKTFSLVSEKDMTNIIEEMGK</sequence>
<proteinExistence type="inferred from homology"/>
<name>A0ABM8JN75_9MOLU</name>
<evidence type="ECO:0000256" key="1">
    <source>
        <dbReference type="ARBA" id="ARBA00023157"/>
    </source>
</evidence>
<dbReference type="Pfam" id="PF00085">
    <property type="entry name" value="Thioredoxin"/>
    <property type="match status" value="1"/>
</dbReference>
<reference evidence="5" key="1">
    <citation type="journal article" date="2024" name="FEMS Microbiol. Lett.">
        <title>Genomic insights into Spiroplasma endosymbionts that induce male-killing and protective phenotypes in the pea aphid.</title>
        <authorList>
            <person name="Arai H."/>
            <person name="Legeai F."/>
            <person name="Kageyama D."/>
            <person name="Sugio A."/>
            <person name="Simon J.C."/>
        </authorList>
    </citation>
    <scope>NUCLEOTIDE SEQUENCE [LARGE SCALE GENOMIC DNA]</scope>
    <source>
        <strain evidence="5">sAp269</strain>
    </source>
</reference>
<dbReference type="PIRSF" id="PIRSF000077">
    <property type="entry name" value="Thioredoxin"/>
    <property type="match status" value="1"/>
</dbReference>
<protein>
    <recommendedName>
        <fullName evidence="2">Thioredoxin</fullName>
    </recommendedName>
</protein>
<dbReference type="SUPFAM" id="SSF52833">
    <property type="entry name" value="Thioredoxin-like"/>
    <property type="match status" value="1"/>
</dbReference>
<dbReference type="InterPro" id="IPR013766">
    <property type="entry name" value="Thioredoxin_domain"/>
</dbReference>
<keyword evidence="5" id="KW-1185">Reference proteome</keyword>
<accession>A0ABM8JN75</accession>
<dbReference type="Gene3D" id="3.40.30.10">
    <property type="entry name" value="Glutaredoxin"/>
    <property type="match status" value="1"/>
</dbReference>
<gene>
    <name evidence="4" type="primary">trxA</name>
    <name evidence="4" type="ORF">SAP269_11520</name>
</gene>
<keyword evidence="1" id="KW-1015">Disulfide bond</keyword>
<dbReference type="PRINTS" id="PR00421">
    <property type="entry name" value="THIOREDOXIN"/>
</dbReference>
<feature type="domain" description="Thioredoxin" evidence="3">
    <location>
        <begin position="1"/>
        <end position="113"/>
    </location>
</feature>
<evidence type="ECO:0000313" key="5">
    <source>
        <dbReference type="Proteomes" id="UP001473424"/>
    </source>
</evidence>